<evidence type="ECO:0000256" key="5">
    <source>
        <dbReference type="RuleBase" id="RU003877"/>
    </source>
</evidence>
<comment type="similarity">
    <text evidence="1 4 5">Belongs to the universal ribosomal protein uL13 family.</text>
</comment>
<dbReference type="InterPro" id="IPR023563">
    <property type="entry name" value="Ribosomal_uL13_CS"/>
</dbReference>
<dbReference type="GO" id="GO:0006412">
    <property type="term" value="P:translation"/>
    <property type="evidence" value="ECO:0007669"/>
    <property type="project" value="UniProtKB-UniRule"/>
</dbReference>
<evidence type="ECO:0000256" key="1">
    <source>
        <dbReference type="ARBA" id="ARBA00006227"/>
    </source>
</evidence>
<dbReference type="RefSeq" id="YP_009314790.1">
    <property type="nucleotide sequence ID" value="NC_031663.1"/>
</dbReference>
<dbReference type="Gene3D" id="3.90.1180.10">
    <property type="entry name" value="Ribosomal protein L13"/>
    <property type="match status" value="1"/>
</dbReference>
<dbReference type="Pfam" id="PF00572">
    <property type="entry name" value="Ribosomal_L13"/>
    <property type="match status" value="1"/>
</dbReference>
<dbReference type="InterPro" id="IPR005823">
    <property type="entry name" value="Ribosomal_uL13_bac-type"/>
</dbReference>
<keyword evidence="6" id="KW-0150">Chloroplast</keyword>
<dbReference type="InterPro" id="IPR036899">
    <property type="entry name" value="Ribosomal_uL13_sf"/>
</dbReference>
<dbReference type="CDD" id="cd00392">
    <property type="entry name" value="Ribosomal_L13"/>
    <property type="match status" value="1"/>
</dbReference>
<evidence type="ECO:0000313" key="6">
    <source>
        <dbReference type="EMBL" id="SCW23245.1"/>
    </source>
</evidence>
<gene>
    <name evidence="4 6" type="primary">rpl13</name>
    <name evidence="6" type="ORF">J0154_184</name>
</gene>
<keyword evidence="6" id="KW-0934">Plastid</keyword>
<comment type="subcellular location">
    <subcellularLocation>
        <location evidence="4">Plastid</location>
        <location evidence="4">Chloroplast</location>
    </subcellularLocation>
</comment>
<evidence type="ECO:0000256" key="2">
    <source>
        <dbReference type="ARBA" id="ARBA00022980"/>
    </source>
</evidence>
<dbReference type="SUPFAM" id="SSF52161">
    <property type="entry name" value="Ribosomal protein L13"/>
    <property type="match status" value="1"/>
</dbReference>
<dbReference type="PROSITE" id="PS00783">
    <property type="entry name" value="RIBOSOMAL_L13"/>
    <property type="match status" value="1"/>
</dbReference>
<evidence type="ECO:0000256" key="4">
    <source>
        <dbReference type="HAMAP-Rule" id="MF_01366"/>
    </source>
</evidence>
<keyword evidence="2 4" id="KW-0689">Ribosomal protein</keyword>
<dbReference type="GeneID" id="29999818"/>
<keyword evidence="3 4" id="KW-0687">Ribonucleoprotein</keyword>
<proteinExistence type="inferred from homology"/>
<dbReference type="GO" id="GO:0003735">
    <property type="term" value="F:structural constituent of ribosome"/>
    <property type="evidence" value="ECO:0007669"/>
    <property type="project" value="InterPro"/>
</dbReference>
<dbReference type="AlphaFoldDB" id="A0A1G4NX79"/>
<protein>
    <recommendedName>
        <fullName evidence="4">Large ribosomal subunit protein uL13c</fullName>
    </recommendedName>
</protein>
<dbReference type="EMBL" id="LT622872">
    <property type="protein sequence ID" value="SCW23245.1"/>
    <property type="molecule type" value="Genomic_DNA"/>
</dbReference>
<reference evidence="6" key="2">
    <citation type="submission" date="2016-10" db="EMBL/GenBank/DDBJ databases">
        <authorList>
            <person name="de Groot N.N."/>
        </authorList>
    </citation>
    <scope>NUCLEOTIDE SEQUENCE</scope>
    <source>
        <strain evidence="6">J.0154</strain>
    </source>
</reference>
<geneLocation type="chloroplast" evidence="6"/>
<reference evidence="6" key="1">
    <citation type="submission" date="2016-10" db="EMBL/GenBank/DDBJ databases">
        <title>Chloroplast genomes as a tool to resolve red algal phylogenies: a case study in the Nemaliales.</title>
        <authorList>
            <person name="Costa J.F."/>
            <person name="Lin S.M."/>
            <person name="Macaya E.C."/>
            <person name="Fernandez-Garcia C."/>
            <person name="Verbruggen H."/>
        </authorList>
    </citation>
    <scope>NUCLEOTIDE SEQUENCE</scope>
    <source>
        <strain evidence="6">J.0154</strain>
    </source>
</reference>
<dbReference type="GO" id="GO:0009507">
    <property type="term" value="C:chloroplast"/>
    <property type="evidence" value="ECO:0007669"/>
    <property type="project" value="UniProtKB-SubCell"/>
</dbReference>
<dbReference type="NCBIfam" id="TIGR01066">
    <property type="entry name" value="rplM_bact"/>
    <property type="match status" value="1"/>
</dbReference>
<dbReference type="HAMAP" id="MF_01366">
    <property type="entry name" value="Ribosomal_uL13"/>
    <property type="match status" value="1"/>
</dbReference>
<comment type="subunit">
    <text evidence="4">Part of the 50S ribosomal subunit.</text>
</comment>
<organism evidence="6">
    <name type="scientific">Neoizziella asiatica</name>
    <dbReference type="NCBI Taxonomy" id="1077397"/>
    <lineage>
        <taxon>Eukaryota</taxon>
        <taxon>Rhodophyta</taxon>
        <taxon>Florideophyceae</taxon>
        <taxon>Nemaliophycidae</taxon>
        <taxon>Nemaliales</taxon>
        <taxon>Liagoraceae</taxon>
        <taxon>Neoizziella</taxon>
    </lineage>
</organism>
<dbReference type="PANTHER" id="PTHR11545:SF2">
    <property type="entry name" value="LARGE RIBOSOMAL SUBUNIT PROTEIN UL13M"/>
    <property type="match status" value="1"/>
</dbReference>
<dbReference type="GO" id="GO:0017148">
    <property type="term" value="P:negative regulation of translation"/>
    <property type="evidence" value="ECO:0007669"/>
    <property type="project" value="TreeGrafter"/>
</dbReference>
<sequence length="142" mass="16490">MNKTSIITTYKTQQWYIIDAKQYRLGRLATEIANILRGKRHAHFHPSQVNHDYVIIINAKDIAISGSKAHHKLYYKHSGRPGSLKVERFENLQNRLPHKIIENAVRKMLPKGPLGRQIFKNLKVYAGEKHPHQAQKPIKIEL</sequence>
<name>A0A1G4NX79_9FLOR</name>
<dbReference type="GO" id="GO:0022625">
    <property type="term" value="C:cytosolic large ribosomal subunit"/>
    <property type="evidence" value="ECO:0007669"/>
    <property type="project" value="TreeGrafter"/>
</dbReference>
<dbReference type="InterPro" id="IPR005822">
    <property type="entry name" value="Ribosomal_uL13"/>
</dbReference>
<dbReference type="GO" id="GO:0003729">
    <property type="term" value="F:mRNA binding"/>
    <property type="evidence" value="ECO:0007669"/>
    <property type="project" value="TreeGrafter"/>
</dbReference>
<accession>A0A1G4NX79</accession>
<evidence type="ECO:0000256" key="3">
    <source>
        <dbReference type="ARBA" id="ARBA00023274"/>
    </source>
</evidence>
<dbReference type="PIRSF" id="PIRSF002181">
    <property type="entry name" value="Ribosomal_L13"/>
    <property type="match status" value="1"/>
</dbReference>
<dbReference type="PANTHER" id="PTHR11545">
    <property type="entry name" value="RIBOSOMAL PROTEIN L13"/>
    <property type="match status" value="1"/>
</dbReference>